<dbReference type="AlphaFoldDB" id="A0A2S5B7N0"/>
<keyword evidence="5" id="KW-1185">Reference proteome</keyword>
<feature type="region of interest" description="Disordered" evidence="2">
    <location>
        <begin position="259"/>
        <end position="287"/>
    </location>
</feature>
<dbReference type="STRING" id="741276.A0A2S5B7N0"/>
<feature type="binding site" evidence="1">
    <location>
        <position position="236"/>
    </location>
    <ligand>
        <name>2-oxoglutarate</name>
        <dbReference type="ChEBI" id="CHEBI:16810"/>
    </ligand>
</feature>
<accession>A0A2S5B7N0</accession>
<evidence type="ECO:0000256" key="2">
    <source>
        <dbReference type="SAM" id="MobiDB-lite"/>
    </source>
</evidence>
<reference evidence="4 5" key="1">
    <citation type="journal article" date="2018" name="Front. Microbiol.">
        <title>Prospects for Fungal Bioremediation of Acidic Radioactive Waste Sites: Characterization and Genome Sequence of Rhodotorula taiwanensis MD1149.</title>
        <authorList>
            <person name="Tkavc R."/>
            <person name="Matrosova V.Y."/>
            <person name="Grichenko O.E."/>
            <person name="Gostincar C."/>
            <person name="Volpe R.P."/>
            <person name="Klimenkova P."/>
            <person name="Gaidamakova E.K."/>
            <person name="Zhou C.E."/>
            <person name="Stewart B.J."/>
            <person name="Lyman M.G."/>
            <person name="Malfatti S.A."/>
            <person name="Rubinfeld B."/>
            <person name="Courtot M."/>
            <person name="Singh J."/>
            <person name="Dalgard C.L."/>
            <person name="Hamilton T."/>
            <person name="Frey K.G."/>
            <person name="Gunde-Cimerman N."/>
            <person name="Dugan L."/>
            <person name="Daly M.J."/>
        </authorList>
    </citation>
    <scope>NUCLEOTIDE SEQUENCE [LARGE SCALE GENOMIC DNA]</scope>
    <source>
        <strain evidence="4 5">MD1149</strain>
    </source>
</reference>
<feature type="region of interest" description="Disordered" evidence="2">
    <location>
        <begin position="1"/>
        <end position="64"/>
    </location>
</feature>
<dbReference type="InterPro" id="IPR027450">
    <property type="entry name" value="AlkB-like"/>
</dbReference>
<proteinExistence type="predicted"/>
<dbReference type="GO" id="GO:0051747">
    <property type="term" value="F:cytosine C-5 DNA demethylase activity"/>
    <property type="evidence" value="ECO:0007669"/>
    <property type="project" value="TreeGrafter"/>
</dbReference>
<feature type="compositionally biased region" description="Low complexity" evidence="2">
    <location>
        <begin position="1"/>
        <end position="21"/>
    </location>
</feature>
<dbReference type="GO" id="GO:0008198">
    <property type="term" value="F:ferrous iron binding"/>
    <property type="evidence" value="ECO:0007669"/>
    <property type="project" value="TreeGrafter"/>
</dbReference>
<evidence type="ECO:0000313" key="4">
    <source>
        <dbReference type="EMBL" id="POY72767.1"/>
    </source>
</evidence>
<evidence type="ECO:0000259" key="3">
    <source>
        <dbReference type="PROSITE" id="PS51471"/>
    </source>
</evidence>
<dbReference type="GO" id="GO:0006307">
    <property type="term" value="P:DNA alkylation repair"/>
    <property type="evidence" value="ECO:0007669"/>
    <property type="project" value="TreeGrafter"/>
</dbReference>
<feature type="binding site" evidence="1">
    <location>
        <position position="333"/>
    </location>
    <ligand>
        <name>2-oxoglutarate</name>
        <dbReference type="ChEBI" id="CHEBI:16810"/>
    </ligand>
</feature>
<evidence type="ECO:0000313" key="5">
    <source>
        <dbReference type="Proteomes" id="UP000237144"/>
    </source>
</evidence>
<feature type="compositionally biased region" description="Low complexity" evidence="2">
    <location>
        <begin position="278"/>
        <end position="287"/>
    </location>
</feature>
<dbReference type="SUPFAM" id="SSF51197">
    <property type="entry name" value="Clavaminate synthase-like"/>
    <property type="match status" value="1"/>
</dbReference>
<feature type="binding site" evidence="1">
    <location>
        <position position="321"/>
    </location>
    <ligand>
        <name>2-oxoglutarate</name>
        <dbReference type="ChEBI" id="CHEBI:16810"/>
    </ligand>
</feature>
<feature type="binding site" evidence="1">
    <location>
        <position position="339"/>
    </location>
    <ligand>
        <name>2-oxoglutarate</name>
        <dbReference type="ChEBI" id="CHEBI:16810"/>
    </ligand>
</feature>
<dbReference type="OrthoDB" id="545910at2759"/>
<dbReference type="PROSITE" id="PS51471">
    <property type="entry name" value="FE2OG_OXY"/>
    <property type="match status" value="1"/>
</dbReference>
<sequence length="343" mass="38347">MSPQLALEPLQSPPSASAAPAAAPPEPAKPAKRSQAARSRAGDSTATKATAKKRARLTVAPDETTQVTRLDDRYQLHLADADAYYVPDLVKPETAQAWHDELLNLEECKLPASTTVQYSTLSFRSRSTRMLSPLCYRAPARLFYPLAYVVTGYRPTLKVYGRQVTQSRQIAAFATDPDLQVKYSGTEVRMSYVYPPLLREIQDLIEAKLGVKFNHCMLNLYENGREFGAEIYIGNHRDNRENRVIASLSLGAPRTFILTHDKPPPAPSEPKAEPSAPPNLTSDLTLSDLADPPPLRYSHRFVLENGSLVVMQGTMQQFWKHQVPKEKKVDKSRISLTFRQLVF</sequence>
<dbReference type="InterPro" id="IPR032852">
    <property type="entry name" value="ALKBH2"/>
</dbReference>
<dbReference type="Gene3D" id="2.60.120.590">
    <property type="entry name" value="Alpha-ketoglutarate-dependent dioxygenase AlkB-like"/>
    <property type="match status" value="1"/>
</dbReference>
<name>A0A2S5B7N0_9BASI</name>
<dbReference type="PANTHER" id="PTHR31573">
    <property type="entry name" value="ALPHA-KETOGLUTARATE-DEPENDENT DIOXYGENASE ALKB HOMOLOG 2"/>
    <property type="match status" value="1"/>
</dbReference>
<comment type="caution">
    <text evidence="4">The sequence shown here is derived from an EMBL/GenBank/DDBJ whole genome shotgun (WGS) entry which is preliminary data.</text>
</comment>
<dbReference type="Pfam" id="PF13532">
    <property type="entry name" value="2OG-FeII_Oxy_2"/>
    <property type="match status" value="1"/>
</dbReference>
<evidence type="ECO:0000256" key="1">
    <source>
        <dbReference type="PIRSR" id="PIRSR632852-1"/>
    </source>
</evidence>
<feature type="binding site" evidence="1">
    <location>
        <position position="219"/>
    </location>
    <ligand>
        <name>2-oxoglutarate</name>
        <dbReference type="ChEBI" id="CHEBI:16810"/>
    </ligand>
</feature>
<dbReference type="Proteomes" id="UP000237144">
    <property type="component" value="Unassembled WGS sequence"/>
</dbReference>
<protein>
    <recommendedName>
        <fullName evidence="3">Fe2OG dioxygenase domain-containing protein</fullName>
    </recommendedName>
</protein>
<dbReference type="InterPro" id="IPR005123">
    <property type="entry name" value="Oxoglu/Fe-dep_dioxygenase_dom"/>
</dbReference>
<feature type="binding site" evidence="1">
    <location>
        <position position="221"/>
    </location>
    <ligand>
        <name>2-oxoglutarate</name>
        <dbReference type="ChEBI" id="CHEBI:16810"/>
    </ligand>
</feature>
<dbReference type="InterPro" id="IPR037151">
    <property type="entry name" value="AlkB-like_sf"/>
</dbReference>
<dbReference type="PANTHER" id="PTHR31573:SF1">
    <property type="entry name" value="DNA OXIDATIVE DEMETHYLASE ALKBH2"/>
    <property type="match status" value="1"/>
</dbReference>
<feature type="binding site" evidence="1">
    <location>
        <position position="337"/>
    </location>
    <ligand>
        <name>2-oxoglutarate</name>
        <dbReference type="ChEBI" id="CHEBI:16810"/>
    </ligand>
</feature>
<dbReference type="GO" id="GO:0035516">
    <property type="term" value="F:broad specificity oxidative DNA demethylase activity"/>
    <property type="evidence" value="ECO:0007669"/>
    <property type="project" value="TreeGrafter"/>
</dbReference>
<gene>
    <name evidence="4" type="ORF">BMF94_4175</name>
</gene>
<organism evidence="4 5">
    <name type="scientific">Rhodotorula taiwanensis</name>
    <dbReference type="NCBI Taxonomy" id="741276"/>
    <lineage>
        <taxon>Eukaryota</taxon>
        <taxon>Fungi</taxon>
        <taxon>Dikarya</taxon>
        <taxon>Basidiomycota</taxon>
        <taxon>Pucciniomycotina</taxon>
        <taxon>Microbotryomycetes</taxon>
        <taxon>Sporidiobolales</taxon>
        <taxon>Sporidiobolaceae</taxon>
        <taxon>Rhodotorula</taxon>
    </lineage>
</organism>
<feature type="domain" description="Fe2OG dioxygenase" evidence="3">
    <location>
        <begin position="212"/>
        <end position="342"/>
    </location>
</feature>
<dbReference type="EMBL" id="PJQD01000047">
    <property type="protein sequence ID" value="POY72767.1"/>
    <property type="molecule type" value="Genomic_DNA"/>
</dbReference>